<dbReference type="Pfam" id="PF00931">
    <property type="entry name" value="NB-ARC"/>
    <property type="match status" value="1"/>
</dbReference>
<gene>
    <name evidence="12" type="ORF">BAE44_0016862</name>
</gene>
<evidence type="ECO:0000313" key="13">
    <source>
        <dbReference type="Proteomes" id="UP000095767"/>
    </source>
</evidence>
<dbReference type="InterPro" id="IPR042197">
    <property type="entry name" value="Apaf_helical"/>
</dbReference>
<dbReference type="Gene3D" id="1.10.8.430">
    <property type="entry name" value="Helical domain of apoptotic protease-activating factors"/>
    <property type="match status" value="1"/>
</dbReference>
<name>A0A1E5VAG1_9POAL</name>
<dbReference type="InterPro" id="IPR036388">
    <property type="entry name" value="WH-like_DNA-bd_sf"/>
</dbReference>
<dbReference type="Gene3D" id="3.80.10.10">
    <property type="entry name" value="Ribonuclease Inhibitor"/>
    <property type="match status" value="2"/>
</dbReference>
<evidence type="ECO:0000313" key="12">
    <source>
        <dbReference type="EMBL" id="OEL22119.1"/>
    </source>
</evidence>
<feature type="domain" description="Disease resistance R13L4/SHOC-2-like LRR" evidence="11">
    <location>
        <begin position="586"/>
        <end position="956"/>
    </location>
</feature>
<dbReference type="Proteomes" id="UP000095767">
    <property type="component" value="Unassembled WGS sequence"/>
</dbReference>
<dbReference type="AlphaFoldDB" id="A0A1E5VAG1"/>
<keyword evidence="7" id="KW-0175">Coiled coil</keyword>
<proteinExistence type="inferred from homology"/>
<dbReference type="SUPFAM" id="SSF52047">
    <property type="entry name" value="RNI-like"/>
    <property type="match status" value="2"/>
</dbReference>
<keyword evidence="2" id="KW-0433">Leucine-rich repeat</keyword>
<dbReference type="Gene3D" id="3.40.50.300">
    <property type="entry name" value="P-loop containing nucleotide triphosphate hydrolases"/>
    <property type="match status" value="1"/>
</dbReference>
<feature type="domain" description="Disease resistance protein winged helix" evidence="10">
    <location>
        <begin position="466"/>
        <end position="530"/>
    </location>
</feature>
<keyword evidence="5" id="KW-0611">Plant defense</keyword>
<keyword evidence="3" id="KW-0677">Repeat</keyword>
<keyword evidence="13" id="KW-1185">Reference proteome</keyword>
<dbReference type="InterPro" id="IPR041118">
    <property type="entry name" value="Rx_N"/>
</dbReference>
<dbReference type="InterPro" id="IPR027417">
    <property type="entry name" value="P-loop_NTPase"/>
</dbReference>
<dbReference type="Gene3D" id="1.10.10.10">
    <property type="entry name" value="Winged helix-like DNA-binding domain superfamily/Winged helix DNA-binding domain"/>
    <property type="match status" value="1"/>
</dbReference>
<evidence type="ECO:0000259" key="9">
    <source>
        <dbReference type="Pfam" id="PF18052"/>
    </source>
</evidence>
<dbReference type="InterPro" id="IPR058922">
    <property type="entry name" value="WHD_DRP"/>
</dbReference>
<feature type="domain" description="NB-ARC" evidence="8">
    <location>
        <begin position="217"/>
        <end position="378"/>
    </location>
</feature>
<dbReference type="CDD" id="cd14798">
    <property type="entry name" value="RX-CC_like"/>
    <property type="match status" value="1"/>
</dbReference>
<accession>A0A1E5VAG1</accession>
<dbReference type="GO" id="GO:0051707">
    <property type="term" value="P:response to other organism"/>
    <property type="evidence" value="ECO:0007669"/>
    <property type="project" value="UniProtKB-ARBA"/>
</dbReference>
<dbReference type="Pfam" id="PF23598">
    <property type="entry name" value="LRR_14"/>
    <property type="match status" value="1"/>
</dbReference>
<evidence type="ECO:0000259" key="10">
    <source>
        <dbReference type="Pfam" id="PF23559"/>
    </source>
</evidence>
<dbReference type="Gene3D" id="1.20.5.4130">
    <property type="match status" value="1"/>
</dbReference>
<dbReference type="InterPro" id="IPR032675">
    <property type="entry name" value="LRR_dom_sf"/>
</dbReference>
<evidence type="ECO:0000256" key="7">
    <source>
        <dbReference type="ARBA" id="ARBA00023054"/>
    </source>
</evidence>
<evidence type="ECO:0000259" key="8">
    <source>
        <dbReference type="Pfam" id="PF00931"/>
    </source>
</evidence>
<sequence length="1122" mass="128858">MDYHIGGDIWSNIRTRRKAKLPSMAMVLDVLASYVQNMVTEMAKEEVYMLLGVSGEIKNMDDKLGDLKNFLADADRRNITDESVQAWVRELREAMYDATDILDLCQLKAMEQGPRLDAGCLNPLLFCMRNPLHAHNIGIRIKILNKRLDGIKKRSADFNFINLSPYKDHSSQVSSSRIASHDREESPELIMSGLVGEKIEEDTKNLVEMLTKEGGHSHDGNKIMVFAIVGVGGIGKTTLAKKIINNEVIEQEFTKKIWLSVNQEFSDVELLRRTIIAARGYHQAHGNTKEALVQTLKDALKGHKILLVMDDVWSHNVWERVLETPLFNSVARGSRILVTTRDDTVARGMKAVKPYHRVAKLEREDAWCLLKKQVVGRESEEPQVEMLKDIIGMGIIEKCDCLPLAVKVMGGLLGLKEIRRGEWENVLNDSIWSVSPMPEDLNYAIYLSYQDLEPTLKPCFLHYSLLPKSTMFSVHDIIGMWISEGFVHGNSRDIEETGREYYNQLILRNLIEQDINFTDREVCYMHDVVRWFAQYMARFESLVAHNNESDISDKLKYQKFIRLSLETKGSKSNELEWSSLQAHTSLRSLILVGDIKIQPGDSLDSFSSLRTLHIESAKIDALTESLSRLRHLRYLSLIGTKSSGLPENIGNMKFLQHINLTGSDIVNLPDSITKLQQLRFLCISPASINSIPRCFSGLTNLRKLYGFPVNMGSDWCSLEELGPLSKLTGLYIRDLENVSSPLFAIKARLREKVHLSYLGLRCTHRHGDDRQLVPEKEQGQIEEVFNELCPPPCLEFLLVDNYFGMRLPRWMMSTAVSPLRCLRNLKIEHLPYCTDLPDALCELPSLEFLQIDDAPAIHRVGPQFLQPYYHHRRNLSQVVAVFPRLRRLELIKMVAWEEWVWEEQVQAMPVLEELVLERCKLRCIPPGLSIHTRSLRKLYVSFIENLSSLENFSYIVYLEVVESPGLERISGLPKLQKLKIVKCPKIKVLEGLPALERLELKEYYTYTLPKYLLSVNPRHLQLDCRLRLLGSIATMKSGPEWDKLSHIQHFKAYASRDGIPRKWYVLYTRDPFNFETNMSRSAIAQGRLYRKNFTYISTCTIEDEWPVGQGANRRQPLCQRFR</sequence>
<dbReference type="InterPro" id="IPR055414">
    <property type="entry name" value="LRR_R13L4/SHOC2-like"/>
</dbReference>
<comment type="caution">
    <text evidence="12">The sequence shown here is derived from an EMBL/GenBank/DDBJ whole genome shotgun (WGS) entry which is preliminary data.</text>
</comment>
<dbReference type="PANTHER" id="PTHR36766:SF36">
    <property type="entry name" value="AAA+ ATPASE DOMAIN-CONTAINING PROTEIN"/>
    <property type="match status" value="1"/>
</dbReference>
<evidence type="ECO:0000256" key="2">
    <source>
        <dbReference type="ARBA" id="ARBA00022614"/>
    </source>
</evidence>
<dbReference type="PANTHER" id="PTHR36766">
    <property type="entry name" value="PLANT BROAD-SPECTRUM MILDEW RESISTANCE PROTEIN RPW8"/>
    <property type="match status" value="1"/>
</dbReference>
<evidence type="ECO:0000256" key="3">
    <source>
        <dbReference type="ARBA" id="ARBA00022737"/>
    </source>
</evidence>
<dbReference type="GO" id="GO:0043531">
    <property type="term" value="F:ADP binding"/>
    <property type="evidence" value="ECO:0007669"/>
    <property type="project" value="InterPro"/>
</dbReference>
<dbReference type="GO" id="GO:0006952">
    <property type="term" value="P:defense response"/>
    <property type="evidence" value="ECO:0007669"/>
    <property type="project" value="UniProtKB-KW"/>
</dbReference>
<dbReference type="InterPro" id="IPR038005">
    <property type="entry name" value="RX-like_CC"/>
</dbReference>
<dbReference type="Pfam" id="PF23559">
    <property type="entry name" value="WHD_DRP"/>
    <property type="match status" value="1"/>
</dbReference>
<dbReference type="EMBL" id="LWDX02046292">
    <property type="protein sequence ID" value="OEL22119.1"/>
    <property type="molecule type" value="Genomic_DNA"/>
</dbReference>
<evidence type="ECO:0000256" key="1">
    <source>
        <dbReference type="ARBA" id="ARBA00008894"/>
    </source>
</evidence>
<evidence type="ECO:0000256" key="5">
    <source>
        <dbReference type="ARBA" id="ARBA00022821"/>
    </source>
</evidence>
<keyword evidence="6" id="KW-0067">ATP-binding</keyword>
<reference evidence="12 13" key="1">
    <citation type="submission" date="2016-09" db="EMBL/GenBank/DDBJ databases">
        <title>The draft genome of Dichanthelium oligosanthes: A C3 panicoid grass species.</title>
        <authorList>
            <person name="Studer A.J."/>
            <person name="Schnable J.C."/>
            <person name="Brutnell T.P."/>
        </authorList>
    </citation>
    <scope>NUCLEOTIDE SEQUENCE [LARGE SCALE GENOMIC DNA]</scope>
    <source>
        <strain evidence="13">cv. Kellogg 1175</strain>
        <tissue evidence="12">Leaf</tissue>
    </source>
</reference>
<comment type="similarity">
    <text evidence="1">Belongs to the disease resistance NB-LRR family.</text>
</comment>
<evidence type="ECO:0000256" key="6">
    <source>
        <dbReference type="ARBA" id="ARBA00022840"/>
    </source>
</evidence>
<feature type="domain" description="Disease resistance N-terminal" evidence="9">
    <location>
        <begin position="34"/>
        <end position="112"/>
    </location>
</feature>
<dbReference type="SUPFAM" id="SSF52540">
    <property type="entry name" value="P-loop containing nucleoside triphosphate hydrolases"/>
    <property type="match status" value="1"/>
</dbReference>
<keyword evidence="4" id="KW-0547">Nucleotide-binding</keyword>
<evidence type="ECO:0000259" key="11">
    <source>
        <dbReference type="Pfam" id="PF23598"/>
    </source>
</evidence>
<dbReference type="Pfam" id="PF18052">
    <property type="entry name" value="Rx_N"/>
    <property type="match status" value="1"/>
</dbReference>
<dbReference type="GO" id="GO:0005524">
    <property type="term" value="F:ATP binding"/>
    <property type="evidence" value="ECO:0007669"/>
    <property type="project" value="UniProtKB-KW"/>
</dbReference>
<organism evidence="12 13">
    <name type="scientific">Dichanthelium oligosanthes</name>
    <dbReference type="NCBI Taxonomy" id="888268"/>
    <lineage>
        <taxon>Eukaryota</taxon>
        <taxon>Viridiplantae</taxon>
        <taxon>Streptophyta</taxon>
        <taxon>Embryophyta</taxon>
        <taxon>Tracheophyta</taxon>
        <taxon>Spermatophyta</taxon>
        <taxon>Magnoliopsida</taxon>
        <taxon>Liliopsida</taxon>
        <taxon>Poales</taxon>
        <taxon>Poaceae</taxon>
        <taxon>PACMAD clade</taxon>
        <taxon>Panicoideae</taxon>
        <taxon>Panicodae</taxon>
        <taxon>Paniceae</taxon>
        <taxon>Dichantheliinae</taxon>
        <taxon>Dichanthelium</taxon>
    </lineage>
</organism>
<dbReference type="OrthoDB" id="762143at2759"/>
<dbReference type="PRINTS" id="PR00364">
    <property type="entry name" value="DISEASERSIST"/>
</dbReference>
<dbReference type="InterPro" id="IPR002182">
    <property type="entry name" value="NB-ARC"/>
</dbReference>
<protein>
    <submittedName>
        <fullName evidence="12">Putative disease resistance protein RGA4</fullName>
    </submittedName>
</protein>
<evidence type="ECO:0000256" key="4">
    <source>
        <dbReference type="ARBA" id="ARBA00022741"/>
    </source>
</evidence>